<reference evidence="9" key="1">
    <citation type="journal article" date="2002" name="Science">
        <title>The draft genome of Ciona intestinalis: insights into chordate and vertebrate origins.</title>
        <authorList>
            <person name="Dehal P."/>
            <person name="Satou Y."/>
            <person name="Campbell R.K."/>
            <person name="Chapman J."/>
            <person name="Degnan B."/>
            <person name="De Tomaso A."/>
            <person name="Davidson B."/>
            <person name="Di Gregorio A."/>
            <person name="Gelpke M."/>
            <person name="Goodstein D.M."/>
            <person name="Harafuji N."/>
            <person name="Hastings K.E."/>
            <person name="Ho I."/>
            <person name="Hotta K."/>
            <person name="Huang W."/>
            <person name="Kawashima T."/>
            <person name="Lemaire P."/>
            <person name="Martinez D."/>
            <person name="Meinertzhagen I.A."/>
            <person name="Necula S."/>
            <person name="Nonaka M."/>
            <person name="Putnam N."/>
            <person name="Rash S."/>
            <person name="Saiga H."/>
            <person name="Satake M."/>
            <person name="Terry A."/>
            <person name="Yamada L."/>
            <person name="Wang H.G."/>
            <person name="Awazu S."/>
            <person name="Azumi K."/>
            <person name="Boore J."/>
            <person name="Branno M."/>
            <person name="Chin-Bow S."/>
            <person name="DeSantis R."/>
            <person name="Doyle S."/>
            <person name="Francino P."/>
            <person name="Keys D.N."/>
            <person name="Haga S."/>
            <person name="Hayashi H."/>
            <person name="Hino K."/>
            <person name="Imai K.S."/>
            <person name="Inaba K."/>
            <person name="Kano S."/>
            <person name="Kobayashi K."/>
            <person name="Kobayashi M."/>
            <person name="Lee B.I."/>
            <person name="Makabe K.W."/>
            <person name="Manohar C."/>
            <person name="Matassi G."/>
            <person name="Medina M."/>
            <person name="Mochizuki Y."/>
            <person name="Mount S."/>
            <person name="Morishita T."/>
            <person name="Miura S."/>
            <person name="Nakayama A."/>
            <person name="Nishizaka S."/>
            <person name="Nomoto H."/>
            <person name="Ohta F."/>
            <person name="Oishi K."/>
            <person name="Rigoutsos I."/>
            <person name="Sano M."/>
            <person name="Sasaki A."/>
            <person name="Sasakura Y."/>
            <person name="Shoguchi E."/>
            <person name="Shin-i T."/>
            <person name="Spagnuolo A."/>
            <person name="Stainier D."/>
            <person name="Suzuki M.M."/>
            <person name="Tassy O."/>
            <person name="Takatori N."/>
            <person name="Tokuoka M."/>
            <person name="Yagi K."/>
            <person name="Yoshizaki F."/>
            <person name="Wada S."/>
            <person name="Zhang C."/>
            <person name="Hyatt P.D."/>
            <person name="Larimer F."/>
            <person name="Detter C."/>
            <person name="Doggett N."/>
            <person name="Glavina T."/>
            <person name="Hawkins T."/>
            <person name="Richardson P."/>
            <person name="Lucas S."/>
            <person name="Kohara Y."/>
            <person name="Levine M."/>
            <person name="Satoh N."/>
            <person name="Rokhsar D.S."/>
        </authorList>
    </citation>
    <scope>NUCLEOTIDE SEQUENCE [LARGE SCALE GENOMIC DNA]</scope>
</reference>
<feature type="transmembrane region" description="Helical" evidence="7">
    <location>
        <begin position="20"/>
        <end position="42"/>
    </location>
</feature>
<dbReference type="HOGENOM" id="CLU_089764_1_0_1"/>
<accession>F6UG00</accession>
<dbReference type="Proteomes" id="UP000008144">
    <property type="component" value="Chromosome 9"/>
</dbReference>
<comment type="subcellular location">
    <subcellularLocation>
        <location evidence="1">Membrane</location>
        <topology evidence="1">Multi-pass membrane protein</topology>
    </subcellularLocation>
</comment>
<keyword evidence="9" id="KW-1185">Reference proteome</keyword>
<dbReference type="InterPro" id="IPR051951">
    <property type="entry name" value="UNC-93_regulatory"/>
</dbReference>
<dbReference type="EMBL" id="EAAA01002943">
    <property type="status" value="NOT_ANNOTATED_CDS"/>
    <property type="molecule type" value="Genomic_DNA"/>
</dbReference>
<dbReference type="GO" id="GO:0016020">
    <property type="term" value="C:membrane"/>
    <property type="evidence" value="ECO:0007669"/>
    <property type="project" value="UniProtKB-SubCell"/>
</dbReference>
<evidence type="ECO:0000256" key="4">
    <source>
        <dbReference type="ARBA" id="ARBA00022989"/>
    </source>
</evidence>
<dbReference type="InParanoid" id="F6UG00"/>
<proteinExistence type="inferred from homology"/>
<keyword evidence="5 7" id="KW-0472">Membrane</keyword>
<protein>
    <recommendedName>
        <fullName evidence="6">Protein unc-93 homolog A</fullName>
    </recommendedName>
</protein>
<evidence type="ECO:0000313" key="8">
    <source>
        <dbReference type="Ensembl" id="ENSCINP00000024077.1"/>
    </source>
</evidence>
<dbReference type="InterPro" id="IPR010291">
    <property type="entry name" value="Ion_channel_UNC-93"/>
</dbReference>
<dbReference type="AlphaFoldDB" id="F6UG00"/>
<reference evidence="8" key="2">
    <citation type="journal article" date="2008" name="Genome Biol.">
        <title>Improved genome assembly and evidence-based global gene model set for the chordate Ciona intestinalis: new insight into intron and operon populations.</title>
        <authorList>
            <person name="Satou Y."/>
            <person name="Mineta K."/>
            <person name="Ogasawara M."/>
            <person name="Sasakura Y."/>
            <person name="Shoguchi E."/>
            <person name="Ueno K."/>
            <person name="Yamada L."/>
            <person name="Matsumoto J."/>
            <person name="Wasserscheid J."/>
            <person name="Dewar K."/>
            <person name="Wiley G.B."/>
            <person name="Macmil S.L."/>
            <person name="Roe B.A."/>
            <person name="Zeller R.W."/>
            <person name="Hastings K.E."/>
            <person name="Lemaire P."/>
            <person name="Lindquist E."/>
            <person name="Endo T."/>
            <person name="Hotta K."/>
            <person name="Inaba K."/>
        </authorList>
    </citation>
    <scope>NUCLEOTIDE SEQUENCE [LARGE SCALE GENOMIC DNA]</scope>
    <source>
        <strain evidence="8">wild type</strain>
    </source>
</reference>
<evidence type="ECO:0000256" key="5">
    <source>
        <dbReference type="ARBA" id="ARBA00023136"/>
    </source>
</evidence>
<feature type="transmembrane region" description="Helical" evidence="7">
    <location>
        <begin position="49"/>
        <end position="68"/>
    </location>
</feature>
<evidence type="ECO:0000256" key="3">
    <source>
        <dbReference type="ARBA" id="ARBA00022692"/>
    </source>
</evidence>
<reference evidence="8" key="3">
    <citation type="submission" date="2025-08" db="UniProtKB">
        <authorList>
            <consortium name="Ensembl"/>
        </authorList>
    </citation>
    <scope>IDENTIFICATION</scope>
</reference>
<keyword evidence="4 7" id="KW-1133">Transmembrane helix</keyword>
<evidence type="ECO:0000256" key="7">
    <source>
        <dbReference type="SAM" id="Phobius"/>
    </source>
</evidence>
<organism evidence="8 9">
    <name type="scientific">Ciona intestinalis</name>
    <name type="common">Transparent sea squirt</name>
    <name type="synonym">Ascidia intestinalis</name>
    <dbReference type="NCBI Taxonomy" id="7719"/>
    <lineage>
        <taxon>Eukaryota</taxon>
        <taxon>Metazoa</taxon>
        <taxon>Chordata</taxon>
        <taxon>Tunicata</taxon>
        <taxon>Ascidiacea</taxon>
        <taxon>Phlebobranchia</taxon>
        <taxon>Cionidae</taxon>
        <taxon>Ciona</taxon>
    </lineage>
</organism>
<name>F6UG00_CIOIN</name>
<evidence type="ECO:0000256" key="1">
    <source>
        <dbReference type="ARBA" id="ARBA00004141"/>
    </source>
</evidence>
<dbReference type="STRING" id="7719.ENSCINP00000024077"/>
<dbReference type="GeneTree" id="ENSGT00530000063359"/>
<dbReference type="Pfam" id="PF05978">
    <property type="entry name" value="UNC-93"/>
    <property type="match status" value="1"/>
</dbReference>
<evidence type="ECO:0000256" key="2">
    <source>
        <dbReference type="ARBA" id="ARBA00009172"/>
    </source>
</evidence>
<evidence type="ECO:0000313" key="9">
    <source>
        <dbReference type="Proteomes" id="UP000008144"/>
    </source>
</evidence>
<sequence length="224" mass="24589">MVTSANCALMNLQTSMNVEGGLGALGSTVMTSTLLVSTLTIVPVISKYLDVKVFLVSTQLMFIVYVAANFYPAYYTILPASSITGFAKSAFWVCVGKYNLQFAKKYNLIGSGSLSKYINYVTGYFFCAYQSCQVIGNMIPFVIFKVAPQNENMTHSHLLNSSRILVSEACGANDCQLPSQEDPSKYRQAEQTTIYIMLGVFLVMTFVGAISYMFIPSPANGEFK</sequence>
<evidence type="ECO:0000256" key="6">
    <source>
        <dbReference type="ARBA" id="ARBA00040854"/>
    </source>
</evidence>
<dbReference type="PANTHER" id="PTHR19444:SF13">
    <property type="entry name" value="PROTEIN UNC-93 HOMOLOG A"/>
    <property type="match status" value="1"/>
</dbReference>
<dbReference type="PANTHER" id="PTHR19444">
    <property type="entry name" value="UNC-93 RELATED"/>
    <property type="match status" value="1"/>
</dbReference>
<comment type="similarity">
    <text evidence="2">Belongs to the unc-93 family.</text>
</comment>
<dbReference type="Ensembl" id="ENSCINT00000024323.1">
    <property type="protein sequence ID" value="ENSCINP00000024077.1"/>
    <property type="gene ID" value="ENSCING00000013026.1"/>
</dbReference>
<reference evidence="8" key="4">
    <citation type="submission" date="2025-09" db="UniProtKB">
        <authorList>
            <consortium name="Ensembl"/>
        </authorList>
    </citation>
    <scope>IDENTIFICATION</scope>
</reference>
<keyword evidence="3 7" id="KW-0812">Transmembrane</keyword>
<dbReference type="OMA" id="ANCALMN"/>
<feature type="transmembrane region" description="Helical" evidence="7">
    <location>
        <begin position="194"/>
        <end position="215"/>
    </location>
</feature>